<proteinExistence type="predicted"/>
<dbReference type="InterPro" id="IPR045864">
    <property type="entry name" value="aa-tRNA-synth_II/BPL/LPL"/>
</dbReference>
<name>A0ABW8CDM4_9ACTN</name>
<organism evidence="1 2">
    <name type="scientific">Streptomyces fildesensis</name>
    <dbReference type="NCBI Taxonomy" id="375757"/>
    <lineage>
        <taxon>Bacteria</taxon>
        <taxon>Bacillati</taxon>
        <taxon>Actinomycetota</taxon>
        <taxon>Actinomycetes</taxon>
        <taxon>Kitasatosporales</taxon>
        <taxon>Streptomycetaceae</taxon>
        <taxon>Streptomyces</taxon>
    </lineage>
</organism>
<evidence type="ECO:0008006" key="3">
    <source>
        <dbReference type="Google" id="ProtNLM"/>
    </source>
</evidence>
<gene>
    <name evidence="1" type="ORF">ACIGXA_23240</name>
</gene>
<evidence type="ECO:0000313" key="1">
    <source>
        <dbReference type="EMBL" id="MFI9103440.1"/>
    </source>
</evidence>
<dbReference type="SUPFAM" id="SSF55681">
    <property type="entry name" value="Class II aaRS and biotin synthetases"/>
    <property type="match status" value="1"/>
</dbReference>
<sequence>MTRTTSNTTGPDRLAALHRIGLSWQPAGQAALRGPLLRLAEDCDRAFVRLASLWDAEEERHPASLPAERLQQVGYLTSFPHQATFVARLSPEESNIDAFLAGPVMDADGRVELSGLSPVTEVLTPAACYHLYSGHQGEVLDQALYLTTRNTCFRQETHYVPLRRLSSFTMREIVCVGTAGETAAFLDEARTALDLFFGLIDLDLDWLAATDPFFRPEDNPRHLLQRVQPVKYEATYGGDLAIASVNRHHDHFGSGFGLTRDGRAADSCCAAFGLERWLFALTDRHGLDPTSWPALEDAATTVLTKLRGGAA</sequence>
<reference evidence="1 2" key="1">
    <citation type="submission" date="2024-10" db="EMBL/GenBank/DDBJ databases">
        <title>The Natural Products Discovery Center: Release of the First 8490 Sequenced Strains for Exploring Actinobacteria Biosynthetic Diversity.</title>
        <authorList>
            <person name="Kalkreuter E."/>
            <person name="Kautsar S.A."/>
            <person name="Yang D."/>
            <person name="Bader C.D."/>
            <person name="Teijaro C.N."/>
            <person name="Fluegel L."/>
            <person name="Davis C.M."/>
            <person name="Simpson J.R."/>
            <person name="Lauterbach L."/>
            <person name="Steele A.D."/>
            <person name="Gui C."/>
            <person name="Meng S."/>
            <person name="Li G."/>
            <person name="Viehrig K."/>
            <person name="Ye F."/>
            <person name="Su P."/>
            <person name="Kiefer A.F."/>
            <person name="Nichols A."/>
            <person name="Cepeda A.J."/>
            <person name="Yan W."/>
            <person name="Fan B."/>
            <person name="Jiang Y."/>
            <person name="Adhikari A."/>
            <person name="Zheng C.-J."/>
            <person name="Schuster L."/>
            <person name="Cowan T.M."/>
            <person name="Smanski M.J."/>
            <person name="Chevrette M.G."/>
            <person name="De Carvalho L.P.S."/>
            <person name="Shen B."/>
        </authorList>
    </citation>
    <scope>NUCLEOTIDE SEQUENCE [LARGE SCALE GENOMIC DNA]</scope>
    <source>
        <strain evidence="1 2">NPDC053399</strain>
    </source>
</reference>
<evidence type="ECO:0000313" key="2">
    <source>
        <dbReference type="Proteomes" id="UP001614394"/>
    </source>
</evidence>
<dbReference type="RefSeq" id="WP_399652502.1">
    <property type="nucleotide sequence ID" value="NZ_JBITYG010000007.1"/>
</dbReference>
<protein>
    <recommendedName>
        <fullName evidence="3">Aminoacyl-transfer RNA synthetases class-II family profile domain-containing protein</fullName>
    </recommendedName>
</protein>
<dbReference type="Gene3D" id="3.30.930.10">
    <property type="entry name" value="Bira Bifunctional Protein, Domain 2"/>
    <property type="match status" value="1"/>
</dbReference>
<keyword evidence="2" id="KW-1185">Reference proteome</keyword>
<comment type="caution">
    <text evidence="1">The sequence shown here is derived from an EMBL/GenBank/DDBJ whole genome shotgun (WGS) entry which is preliminary data.</text>
</comment>
<dbReference type="EMBL" id="JBITYG010000007">
    <property type="protein sequence ID" value="MFI9103440.1"/>
    <property type="molecule type" value="Genomic_DNA"/>
</dbReference>
<dbReference type="Proteomes" id="UP001614394">
    <property type="component" value="Unassembled WGS sequence"/>
</dbReference>
<accession>A0ABW8CDM4</accession>